<organism evidence="3 4">
    <name type="scientific">Alistipes ihumii AP11</name>
    <dbReference type="NCBI Taxonomy" id="1211813"/>
    <lineage>
        <taxon>Bacteria</taxon>
        <taxon>Pseudomonadati</taxon>
        <taxon>Bacteroidota</taxon>
        <taxon>Bacteroidia</taxon>
        <taxon>Bacteroidales</taxon>
        <taxon>Rikenellaceae</taxon>
        <taxon>Alistipes</taxon>
    </lineage>
</organism>
<dbReference type="InterPro" id="IPR032466">
    <property type="entry name" value="Metal_Hydrolase"/>
</dbReference>
<dbReference type="InterPro" id="IPR006680">
    <property type="entry name" value="Amidohydro-rel"/>
</dbReference>
<sequence>METARKLSAHLILTPQGWLQDGILSFDAEGRLLRIERTDRIDAQQNVEFYNGALVPGFVNAHCHLELSYLKGRIARGGGLAAFADAIASERGKTSPEERAAAAAYWDCRMFRDGVTAVGDICNGTSTFPLKRKSPVHYHNFVECFGLRAQDFTPMRTVLRECTGSGLEGSLTPHSTYSLQDAPFRAVAAESHRLSVHFMESRSEAELYRARGPLHERNLRERVTIDFAGYGSPARRILDSVPPDRPLLLVHGTFASQQEIESLAERFGDRLSWVLCPRSNDYIEGARPPVETLRRAGVRIALGTDSLSSNETLSIVEELKMLRSVPLDEALRWATLGGAEALGIDSWAGSFVPGKRPGAVLLGGIDFRTTTLRDDAFSRRIL</sequence>
<feature type="domain" description="Amidohydrolase-related" evidence="2">
    <location>
        <begin position="54"/>
        <end position="363"/>
    </location>
</feature>
<dbReference type="Pfam" id="PF01979">
    <property type="entry name" value="Amidohydro_1"/>
    <property type="match status" value="1"/>
</dbReference>
<evidence type="ECO:0000256" key="1">
    <source>
        <dbReference type="ARBA" id="ARBA00022801"/>
    </source>
</evidence>
<dbReference type="SUPFAM" id="SSF51556">
    <property type="entry name" value="Metallo-dependent hydrolases"/>
    <property type="match status" value="1"/>
</dbReference>
<dbReference type="Gene3D" id="3.20.20.140">
    <property type="entry name" value="Metal-dependent hydrolases"/>
    <property type="match status" value="1"/>
</dbReference>
<keyword evidence="4" id="KW-1185">Reference proteome</keyword>
<dbReference type="PANTHER" id="PTHR43794:SF11">
    <property type="entry name" value="AMIDOHYDROLASE-RELATED DOMAIN-CONTAINING PROTEIN"/>
    <property type="match status" value="1"/>
</dbReference>
<evidence type="ECO:0000259" key="2">
    <source>
        <dbReference type="Pfam" id="PF01979"/>
    </source>
</evidence>
<dbReference type="EMBL" id="CP102294">
    <property type="protein sequence ID" value="UWN56578.1"/>
    <property type="molecule type" value="Genomic_DNA"/>
</dbReference>
<keyword evidence="1" id="KW-0378">Hydrolase</keyword>
<name>A0ABY5UX37_9BACT</name>
<dbReference type="InterPro" id="IPR050287">
    <property type="entry name" value="MTA/SAH_deaminase"/>
</dbReference>
<dbReference type="Proteomes" id="UP001059295">
    <property type="component" value="Chromosome"/>
</dbReference>
<evidence type="ECO:0000313" key="4">
    <source>
        <dbReference type="Proteomes" id="UP001059295"/>
    </source>
</evidence>
<proteinExistence type="predicted"/>
<accession>A0ABY5UX37</accession>
<protein>
    <submittedName>
        <fullName evidence="3">Amidohydrolase family protein</fullName>
    </submittedName>
</protein>
<evidence type="ECO:0000313" key="3">
    <source>
        <dbReference type="EMBL" id="UWN56578.1"/>
    </source>
</evidence>
<reference evidence="3" key="1">
    <citation type="journal article" date="2022" name="Cell">
        <title>Design, construction, and in vivo augmentation of a complex gut microbiome.</title>
        <authorList>
            <person name="Cheng A.G."/>
            <person name="Ho P.Y."/>
            <person name="Aranda-Diaz A."/>
            <person name="Jain S."/>
            <person name="Yu F.B."/>
            <person name="Meng X."/>
            <person name="Wang M."/>
            <person name="Iakiviak M."/>
            <person name="Nagashima K."/>
            <person name="Zhao A."/>
            <person name="Murugkar P."/>
            <person name="Patil A."/>
            <person name="Atabakhsh K."/>
            <person name="Weakley A."/>
            <person name="Yan J."/>
            <person name="Brumbaugh A.R."/>
            <person name="Higginbottom S."/>
            <person name="Dimas A."/>
            <person name="Shiver A.L."/>
            <person name="Deutschbauer A."/>
            <person name="Neff N."/>
            <person name="Sonnenburg J.L."/>
            <person name="Huang K.C."/>
            <person name="Fischbach M.A."/>
        </authorList>
    </citation>
    <scope>NUCLEOTIDE SEQUENCE</scope>
    <source>
        <strain evidence="3">AP11</strain>
    </source>
</reference>
<dbReference type="RefSeq" id="WP_034283362.1">
    <property type="nucleotide sequence ID" value="NZ_CAPH01000018.1"/>
</dbReference>
<gene>
    <name evidence="3" type="ORF">NQ491_07890</name>
</gene>
<dbReference type="GeneID" id="82891646"/>
<dbReference type="PANTHER" id="PTHR43794">
    <property type="entry name" value="AMINOHYDROLASE SSNA-RELATED"/>
    <property type="match status" value="1"/>
</dbReference>